<name>A0A3S0ZHI3_ELYCH</name>
<accession>A0A3S0ZHI3</accession>
<evidence type="ECO:0000313" key="3">
    <source>
        <dbReference type="EMBL" id="RUS79028.1"/>
    </source>
</evidence>
<feature type="region of interest" description="Disordered" evidence="1">
    <location>
        <begin position="396"/>
        <end position="443"/>
    </location>
</feature>
<protein>
    <recommendedName>
        <fullName evidence="2">SCP domain-containing protein</fullName>
    </recommendedName>
</protein>
<dbReference type="SMART" id="SM00198">
    <property type="entry name" value="SCP"/>
    <property type="match status" value="1"/>
</dbReference>
<gene>
    <name evidence="3" type="ORF">EGW08_013211</name>
</gene>
<feature type="non-terminal residue" evidence="3">
    <location>
        <position position="1"/>
    </location>
</feature>
<feature type="domain" description="SCP" evidence="2">
    <location>
        <begin position="1"/>
        <end position="124"/>
    </location>
</feature>
<dbReference type="OrthoDB" id="414826at2759"/>
<feature type="region of interest" description="Disordered" evidence="1">
    <location>
        <begin position="313"/>
        <end position="363"/>
    </location>
</feature>
<organism evidence="3 4">
    <name type="scientific">Elysia chlorotica</name>
    <name type="common">Eastern emerald elysia</name>
    <name type="synonym">Sea slug</name>
    <dbReference type="NCBI Taxonomy" id="188477"/>
    <lineage>
        <taxon>Eukaryota</taxon>
        <taxon>Metazoa</taxon>
        <taxon>Spiralia</taxon>
        <taxon>Lophotrochozoa</taxon>
        <taxon>Mollusca</taxon>
        <taxon>Gastropoda</taxon>
        <taxon>Heterobranchia</taxon>
        <taxon>Euthyneura</taxon>
        <taxon>Panpulmonata</taxon>
        <taxon>Sacoglossa</taxon>
        <taxon>Placobranchoidea</taxon>
        <taxon>Plakobranchidae</taxon>
        <taxon>Elysia</taxon>
    </lineage>
</organism>
<dbReference type="Proteomes" id="UP000271974">
    <property type="component" value="Unassembled WGS sequence"/>
</dbReference>
<dbReference type="CDD" id="cd05380">
    <property type="entry name" value="CAP_euk"/>
    <property type="match status" value="1"/>
</dbReference>
<dbReference type="Gene3D" id="3.40.33.10">
    <property type="entry name" value="CAP"/>
    <property type="match status" value="2"/>
</dbReference>
<comment type="caution">
    <text evidence="3">The sequence shown here is derived from an EMBL/GenBank/DDBJ whole genome shotgun (WGS) entry which is preliminary data.</text>
</comment>
<dbReference type="PANTHER" id="PTHR10334">
    <property type="entry name" value="CYSTEINE-RICH SECRETORY PROTEIN-RELATED"/>
    <property type="match status" value="1"/>
</dbReference>
<evidence type="ECO:0000259" key="2">
    <source>
        <dbReference type="SMART" id="SM00198"/>
    </source>
</evidence>
<evidence type="ECO:0000256" key="1">
    <source>
        <dbReference type="SAM" id="MobiDB-lite"/>
    </source>
</evidence>
<proteinExistence type="predicted"/>
<dbReference type="InterPro" id="IPR001283">
    <property type="entry name" value="CRISP-related"/>
</dbReference>
<dbReference type="EMBL" id="RQTK01000476">
    <property type="protein sequence ID" value="RUS79028.1"/>
    <property type="molecule type" value="Genomic_DNA"/>
</dbReference>
<reference evidence="3 4" key="1">
    <citation type="submission" date="2019-01" db="EMBL/GenBank/DDBJ databases">
        <title>A draft genome assembly of the solar-powered sea slug Elysia chlorotica.</title>
        <authorList>
            <person name="Cai H."/>
            <person name="Li Q."/>
            <person name="Fang X."/>
            <person name="Li J."/>
            <person name="Curtis N.E."/>
            <person name="Altenburger A."/>
            <person name="Shibata T."/>
            <person name="Feng M."/>
            <person name="Maeda T."/>
            <person name="Schwartz J.A."/>
            <person name="Shigenobu S."/>
            <person name="Lundholm N."/>
            <person name="Nishiyama T."/>
            <person name="Yang H."/>
            <person name="Hasebe M."/>
            <person name="Li S."/>
            <person name="Pierce S.K."/>
            <person name="Wang J."/>
        </authorList>
    </citation>
    <scope>NUCLEOTIDE SEQUENCE [LARGE SCALE GENOMIC DNA]</scope>
    <source>
        <strain evidence="3">EC2010</strain>
        <tissue evidence="3">Whole organism of an adult</tissue>
    </source>
</reference>
<keyword evidence="4" id="KW-1185">Reference proteome</keyword>
<dbReference type="AlphaFoldDB" id="A0A3S0ZHI3"/>
<evidence type="ECO:0000313" key="4">
    <source>
        <dbReference type="Proteomes" id="UP000271974"/>
    </source>
</evidence>
<feature type="compositionally biased region" description="Basic and acidic residues" evidence="1">
    <location>
        <begin position="330"/>
        <end position="363"/>
    </location>
</feature>
<dbReference type="InterPro" id="IPR014044">
    <property type="entry name" value="CAP_dom"/>
</dbReference>
<dbReference type="SUPFAM" id="SSF55797">
    <property type="entry name" value="PR-1-like"/>
    <property type="match status" value="2"/>
</dbReference>
<sequence>RWDEALASQASDWAERCEYRRPGRDRSGYRLNANLYLAKDHVYGNRSVHRMVNKAIEAWWRSKERYDFSSHCGRACSYVQMIQARTDRIGCGMSLCQNVLAGNLVVEYASMLVCYYYPGENLLNTYPYVRGTSCSRCPSGMDCRDRLCRIPGAEIVPADLYPGNFRTRPQAIREYRDKLTREEEVALTDSHNKMREGNRLGTSLRWDPFLQRWAEWIIHCEVDYPGPNSTYTNFVRLDQGTDVYNVVSKWSEEGYNTNLRMEHGCRTPPGESRCNHFTNLLGQSLTTMGCAARDCGEGTRQLVCLYDNMAERPSRRRATSTRVDPFAIRRRPDPRPRPRRYDPRIDGPRSYETRVEGRRYDPRTETRYDMELRRANEEAERRRLYEERRRAEEQRRLYEERKKAEEEQRRREYEERKRAEEEQRRREYEERKRAEKEQRRREYEARWVNEARWRDQGRA</sequence>
<dbReference type="Pfam" id="PF00188">
    <property type="entry name" value="CAP"/>
    <property type="match status" value="2"/>
</dbReference>
<dbReference type="InterPro" id="IPR035940">
    <property type="entry name" value="CAP_sf"/>
</dbReference>